<evidence type="ECO:0000259" key="4">
    <source>
        <dbReference type="PROSITE" id="PS50198"/>
    </source>
</evidence>
<dbReference type="GeneID" id="90594945"/>
<feature type="domain" description="PpiC" evidence="4">
    <location>
        <begin position="213"/>
        <end position="314"/>
    </location>
</feature>
<evidence type="ECO:0000256" key="3">
    <source>
        <dbReference type="SAM" id="SignalP"/>
    </source>
</evidence>
<dbReference type="EMBL" id="BBLG01000002">
    <property type="protein sequence ID" value="GAK75463.1"/>
    <property type="molecule type" value="Genomic_DNA"/>
</dbReference>
<keyword evidence="12" id="KW-1185">Reference proteome</keyword>
<evidence type="ECO:0000313" key="10">
    <source>
        <dbReference type="Proteomes" id="UP000028980"/>
    </source>
</evidence>
<dbReference type="GO" id="GO:0003755">
    <property type="term" value="F:peptidyl-prolyl cis-trans isomerase activity"/>
    <property type="evidence" value="ECO:0007669"/>
    <property type="project" value="UniProtKB-KW"/>
</dbReference>
<dbReference type="InterPro" id="IPR000297">
    <property type="entry name" value="PPIase_PpiC"/>
</dbReference>
<name>A0A081D967_NONUL</name>
<dbReference type="RefSeq" id="WP_036579566.1">
    <property type="nucleotide sequence ID" value="NZ_CP136694.1"/>
</dbReference>
<keyword evidence="2 5" id="KW-0413">Isomerase</keyword>
<dbReference type="EMBL" id="PVNA01000007">
    <property type="protein sequence ID" value="PRX12285.1"/>
    <property type="molecule type" value="Genomic_DNA"/>
</dbReference>
<dbReference type="PANTHER" id="PTHR47637:SF1">
    <property type="entry name" value="CHAPERONE SURA"/>
    <property type="match status" value="1"/>
</dbReference>
<proteinExistence type="predicted"/>
<dbReference type="Gene3D" id="3.10.50.40">
    <property type="match status" value="2"/>
</dbReference>
<dbReference type="SUPFAM" id="SSF109998">
    <property type="entry name" value="Triger factor/SurA peptide-binding domain-like"/>
    <property type="match status" value="1"/>
</dbReference>
<feature type="domain" description="PpiC" evidence="4">
    <location>
        <begin position="317"/>
        <end position="413"/>
    </location>
</feature>
<feature type="signal peptide" evidence="3">
    <location>
        <begin position="1"/>
        <end position="30"/>
    </location>
</feature>
<keyword evidence="2" id="KW-0697">Rotamase</keyword>
<dbReference type="Proteomes" id="UP000028980">
    <property type="component" value="Unassembled WGS sequence"/>
</dbReference>
<comment type="caution">
    <text evidence="5">The sequence shown here is derived from an EMBL/GenBank/DDBJ whole genome shotgun (WGS) entry which is preliminary data.</text>
</comment>
<evidence type="ECO:0000313" key="12">
    <source>
        <dbReference type="Proteomes" id="UP000239997"/>
    </source>
</evidence>
<dbReference type="Pfam" id="PF00639">
    <property type="entry name" value="Rotamase"/>
    <property type="match status" value="2"/>
</dbReference>
<reference evidence="10 11" key="1">
    <citation type="journal article" date="2014" name="Genome Announc.">
        <title>Draft Genome Sequences of Marine Flavobacterium Nonlabens Strains NR17, NR24, NR27, NR32, NR33, and Ara13.</title>
        <authorList>
            <person name="Nakanishi M."/>
            <person name="Meirelles P."/>
            <person name="Suzuki R."/>
            <person name="Takatani N."/>
            <person name="Mino S."/>
            <person name="Suda W."/>
            <person name="Oshima K."/>
            <person name="Hattori M."/>
            <person name="Ohkuma M."/>
            <person name="Hosokawa M."/>
            <person name="Miyashita K."/>
            <person name="Thompson F.L."/>
            <person name="Niwa A."/>
            <person name="Sawabe T."/>
            <person name="Sawabe T."/>
        </authorList>
    </citation>
    <scope>NUCLEOTIDE SEQUENCE [LARGE SCALE GENOMIC DNA]</scope>
    <source>
        <strain evidence="5">JCM 19296</strain>
        <strain evidence="6">JCM 19314</strain>
        <strain evidence="10">JCM19296</strain>
        <strain evidence="11">JCM19314</strain>
    </source>
</reference>
<dbReference type="InterPro" id="IPR050280">
    <property type="entry name" value="OMP_Chaperone_SurA"/>
</dbReference>
<evidence type="ECO:0000313" key="9">
    <source>
        <dbReference type="Proteomes" id="UP000028531"/>
    </source>
</evidence>
<dbReference type="AlphaFoldDB" id="A0A081D967"/>
<dbReference type="Gene3D" id="1.10.4030.10">
    <property type="entry name" value="Porin chaperone SurA, peptide-binding domain"/>
    <property type="match status" value="1"/>
</dbReference>
<dbReference type="EMBL" id="BBMM01000016">
    <property type="protein sequence ID" value="GAL01906.1"/>
    <property type="molecule type" value="Genomic_DNA"/>
</dbReference>
<evidence type="ECO:0000313" key="7">
    <source>
        <dbReference type="EMBL" id="KEZ94393.1"/>
    </source>
</evidence>
<evidence type="ECO:0000256" key="1">
    <source>
        <dbReference type="ARBA" id="ARBA00022729"/>
    </source>
</evidence>
<dbReference type="PROSITE" id="PS50198">
    <property type="entry name" value="PPIC_PPIASE_2"/>
    <property type="match status" value="2"/>
</dbReference>
<dbReference type="EMBL" id="JPJI01000012">
    <property type="protein sequence ID" value="KEZ94393.1"/>
    <property type="molecule type" value="Genomic_DNA"/>
</dbReference>
<evidence type="ECO:0000313" key="5">
    <source>
        <dbReference type="EMBL" id="GAK75463.1"/>
    </source>
</evidence>
<keyword evidence="1 3" id="KW-0732">Signal</keyword>
<organism evidence="5 10">
    <name type="scientific">Nonlabens ulvanivorans</name>
    <name type="common">Persicivirga ulvanivorans</name>
    <dbReference type="NCBI Taxonomy" id="906888"/>
    <lineage>
        <taxon>Bacteria</taxon>
        <taxon>Pseudomonadati</taxon>
        <taxon>Bacteroidota</taxon>
        <taxon>Flavobacteriia</taxon>
        <taxon>Flavobacteriales</taxon>
        <taxon>Flavobacteriaceae</taxon>
        <taxon>Nonlabens</taxon>
    </lineage>
</organism>
<dbReference type="Proteomes" id="UP000028531">
    <property type="component" value="Unassembled WGS sequence"/>
</dbReference>
<reference evidence="7 9" key="2">
    <citation type="submission" date="2014-07" db="EMBL/GenBank/DDBJ databases">
        <title>Draft genome sequence of Nonlabens ulvanivorans, an ulvan degrading bacterium.</title>
        <authorList>
            <person name="Kopel M."/>
            <person name="Helbert W."/>
            <person name="Henrissat B."/>
            <person name="Doniger T."/>
            <person name="Banin E."/>
        </authorList>
    </citation>
    <scope>NUCLEOTIDE SEQUENCE [LARGE SCALE GENOMIC DNA]</scope>
    <source>
        <strain evidence="7 9">PLR</strain>
    </source>
</reference>
<feature type="chain" id="PRO_5010404542" evidence="3">
    <location>
        <begin position="31"/>
        <end position="489"/>
    </location>
</feature>
<dbReference type="SUPFAM" id="SSF54534">
    <property type="entry name" value="FKBP-like"/>
    <property type="match status" value="2"/>
</dbReference>
<evidence type="ECO:0000313" key="8">
    <source>
        <dbReference type="EMBL" id="PRX12285.1"/>
    </source>
</evidence>
<dbReference type="InterPro" id="IPR027304">
    <property type="entry name" value="Trigger_fact/SurA_dom_sf"/>
</dbReference>
<reference evidence="8 12" key="3">
    <citation type="submission" date="2018-03" db="EMBL/GenBank/DDBJ databases">
        <title>Genomic Encyclopedia of Archaeal and Bacterial Type Strains, Phase II (KMG-II): from individual species to whole genera.</title>
        <authorList>
            <person name="Goeker M."/>
        </authorList>
    </citation>
    <scope>NUCLEOTIDE SEQUENCE [LARGE SCALE GENOMIC DNA]</scope>
    <source>
        <strain evidence="8 12">DSM 22727</strain>
    </source>
</reference>
<accession>A0A081D967</accession>
<dbReference type="Proteomes" id="UP000029226">
    <property type="component" value="Unassembled WGS sequence"/>
</dbReference>
<gene>
    <name evidence="7" type="ORF">IL45_01880</name>
    <name evidence="5" type="ORF">JCM19296_1055</name>
    <name evidence="6" type="ORF">JCM19314_1579</name>
    <name evidence="8" type="ORF">LY02_02696</name>
</gene>
<dbReference type="PANTHER" id="PTHR47637">
    <property type="entry name" value="CHAPERONE SURA"/>
    <property type="match status" value="1"/>
</dbReference>
<evidence type="ECO:0000313" key="6">
    <source>
        <dbReference type="EMBL" id="GAL01906.1"/>
    </source>
</evidence>
<sequence>MMLSRVRNFKLSHKYLLVILGLAFAKASIAQTDTIQMSDEQVKEEVLLAMRKIDSVKPVPVVQVRELIDGVSGVVGDYVILNSDIKKQLLEIQGDQDLGELSDCQLIESILREKMFAHHAVQDSITVSDQEVEAETDQRIAYFKGILGSEDAVLKKYQKSSMPELRSALNRITRDMKLAQRMQQRITEEVEITPEEVRAFFFNLPEEERPLFNTEVEIAQIVVKPKPSDDAVKDVVDKLNDYRTDVLENGASFAAKAALFSEDVATERQGGIISLKRGDQFVKEFKEAAFSLTEGEVSEPFETVFGWHILKVEKVKGQVRDVRHILLYPYISVAQVNEAKQKLDEMRDRIILKEITFDQAAREISDEKETAKNGGKLINPNTGEARLDLTRLSEDLTRQIIFLEKGDISGIIDEKDQIGRETFKIIYVINKIKDHKADYALDYLKIKDIALRDKQVKAIRKWQSEKLKDTYIKIGAEFKGCDFENEWNK</sequence>
<dbReference type="Proteomes" id="UP000239997">
    <property type="component" value="Unassembled WGS sequence"/>
</dbReference>
<evidence type="ECO:0000256" key="2">
    <source>
        <dbReference type="PROSITE-ProRule" id="PRU00278"/>
    </source>
</evidence>
<dbReference type="InterPro" id="IPR046357">
    <property type="entry name" value="PPIase_dom_sf"/>
</dbReference>
<evidence type="ECO:0000313" key="11">
    <source>
        <dbReference type="Proteomes" id="UP000029226"/>
    </source>
</evidence>
<protein>
    <submittedName>
        <fullName evidence="5">Peptidyl-prolyl cis-trans isomerase</fullName>
    </submittedName>
    <submittedName>
        <fullName evidence="7">Peptidylprolyl isomerase</fullName>
    </submittedName>
    <submittedName>
        <fullName evidence="8">Periplasmic chaperone for outer membrane proteins SurA</fullName>
    </submittedName>
</protein>